<dbReference type="PROSITE" id="PS51127">
    <property type="entry name" value="BIG1"/>
    <property type="match status" value="1"/>
</dbReference>
<dbReference type="PANTHER" id="PTHR46388:SF2">
    <property type="entry name" value="NHL REPEAT-CONTAINING PROTEIN 2"/>
    <property type="match status" value="1"/>
</dbReference>
<feature type="domain" description="Big-1" evidence="4">
    <location>
        <begin position="556"/>
        <end position="644"/>
    </location>
</feature>
<dbReference type="InterPro" id="IPR003344">
    <property type="entry name" value="Big_1_dom"/>
</dbReference>
<keyword evidence="6" id="KW-1185">Reference proteome</keyword>
<organism evidence="5 6">
    <name type="scientific">Granulicella arctica</name>
    <dbReference type="NCBI Taxonomy" id="940613"/>
    <lineage>
        <taxon>Bacteria</taxon>
        <taxon>Pseudomonadati</taxon>
        <taxon>Acidobacteriota</taxon>
        <taxon>Terriglobia</taxon>
        <taxon>Terriglobales</taxon>
        <taxon>Acidobacteriaceae</taxon>
        <taxon>Granulicella</taxon>
    </lineage>
</organism>
<dbReference type="GO" id="GO:0042597">
    <property type="term" value="C:periplasmic space"/>
    <property type="evidence" value="ECO:0007669"/>
    <property type="project" value="InterPro"/>
</dbReference>
<evidence type="ECO:0000256" key="3">
    <source>
        <dbReference type="SAM" id="SignalP"/>
    </source>
</evidence>
<dbReference type="AlphaFoldDB" id="A0A7Y9PDJ7"/>
<feature type="chain" id="PRO_5030851372" description="Big-1 domain-containing protein" evidence="3">
    <location>
        <begin position="30"/>
        <end position="1091"/>
    </location>
</feature>
<dbReference type="PANTHER" id="PTHR46388">
    <property type="entry name" value="NHL REPEAT-CONTAINING PROTEIN 2"/>
    <property type="match status" value="1"/>
</dbReference>
<keyword evidence="1 3" id="KW-0732">Signal</keyword>
<dbReference type="EMBL" id="JACCCW010000001">
    <property type="protein sequence ID" value="NYF77948.1"/>
    <property type="molecule type" value="Genomic_DNA"/>
</dbReference>
<dbReference type="Gene3D" id="2.120.10.30">
    <property type="entry name" value="TolB, C-terminal domain"/>
    <property type="match status" value="3"/>
</dbReference>
<reference evidence="5 6" key="1">
    <citation type="submission" date="2020-07" db="EMBL/GenBank/DDBJ databases">
        <title>Genomic Encyclopedia of Type Strains, Phase IV (KMG-V): Genome sequencing to study the core and pangenomes of soil and plant-associated prokaryotes.</title>
        <authorList>
            <person name="Whitman W."/>
        </authorList>
    </citation>
    <scope>NUCLEOTIDE SEQUENCE [LARGE SCALE GENOMIC DNA]</scope>
    <source>
        <strain evidence="5 6">X4EP2</strain>
    </source>
</reference>
<dbReference type="SUPFAM" id="SSF63829">
    <property type="entry name" value="Calcium-dependent phosphotriesterase"/>
    <property type="match status" value="1"/>
</dbReference>
<dbReference type="Pfam" id="PF05426">
    <property type="entry name" value="Alginate_lyase"/>
    <property type="match status" value="1"/>
</dbReference>
<dbReference type="InterPro" id="IPR032109">
    <property type="entry name" value="Big_3_5"/>
</dbReference>
<evidence type="ECO:0000256" key="1">
    <source>
        <dbReference type="ARBA" id="ARBA00022729"/>
    </source>
</evidence>
<evidence type="ECO:0000256" key="2">
    <source>
        <dbReference type="ARBA" id="ARBA00023239"/>
    </source>
</evidence>
<dbReference type="GO" id="GO:0016829">
    <property type="term" value="F:lyase activity"/>
    <property type="evidence" value="ECO:0007669"/>
    <property type="project" value="UniProtKB-KW"/>
</dbReference>
<evidence type="ECO:0000259" key="4">
    <source>
        <dbReference type="PROSITE" id="PS51127"/>
    </source>
</evidence>
<comment type="caution">
    <text evidence="5">The sequence shown here is derived from an EMBL/GenBank/DDBJ whole genome shotgun (WGS) entry which is preliminary data.</text>
</comment>
<dbReference type="SUPFAM" id="SSF48230">
    <property type="entry name" value="Chondroitin AC/alginate lyase"/>
    <property type="match status" value="1"/>
</dbReference>
<gene>
    <name evidence="5" type="ORF">HDF17_000235</name>
</gene>
<proteinExistence type="predicted"/>
<protein>
    <recommendedName>
        <fullName evidence="4">Big-1 domain-containing protein</fullName>
    </recommendedName>
</protein>
<keyword evidence="2" id="KW-0456">Lyase</keyword>
<dbReference type="RefSeq" id="WP_179486964.1">
    <property type="nucleotide sequence ID" value="NZ_JACCCW010000001.1"/>
</dbReference>
<dbReference type="Gene3D" id="2.60.40.10">
    <property type="entry name" value="Immunoglobulins"/>
    <property type="match status" value="4"/>
</dbReference>
<dbReference type="InterPro" id="IPR008397">
    <property type="entry name" value="Alginate_lyase_dom"/>
</dbReference>
<dbReference type="InterPro" id="IPR013783">
    <property type="entry name" value="Ig-like_fold"/>
</dbReference>
<evidence type="ECO:0000313" key="5">
    <source>
        <dbReference type="EMBL" id="NYF77948.1"/>
    </source>
</evidence>
<dbReference type="InterPro" id="IPR008929">
    <property type="entry name" value="Chondroitin_lyas"/>
</dbReference>
<dbReference type="Pfam" id="PF16640">
    <property type="entry name" value="Big_3_5"/>
    <property type="match status" value="3"/>
</dbReference>
<dbReference type="InterPro" id="IPR011042">
    <property type="entry name" value="6-blade_b-propeller_TolB-like"/>
</dbReference>
<evidence type="ECO:0000313" key="6">
    <source>
        <dbReference type="Proteomes" id="UP000589520"/>
    </source>
</evidence>
<sequence length="1091" mass="109763">MKYHGTVNLKVSVAMYAFFIAGMTMQVAAQQLGVSSPQSALVFQPGIMTTLAGSGVSGHTGDGGPAPSAELTNGIRGIAADAAGDVFFVDDTNDTVRVVYEGGATAAQLITAENPSVTSPQVGYIYVLAGGEGSSGTPSNGVLGTNARLKPGAGLAIDAVGDVYFNDTGTNKVWIIYAGGSETTGTNLISLEAGITVPQLGYIYAVAGGSSGLGYAGNGVLATSSGVEFHGINDMKFDAGGDMYIVDQGNCAIREVSVSNGDLTTIVGNGTCAVQANNGPAISTELDQPYGIAVDANGNLYIADKGSVNEIRMVYAGGVAGAALITLENPSITNPTIGYLYAIAGGGQATYPYGGLATSSKLVTATMVALDAAGDIYVAAGTMIDEVNPLTGALTVIAGNSTAGYAGDGGSAVSAEMNGIRCVAVDTAGRVYITDATNLRVREVSQGMVVFPGQAVNTTSAPQTIQLSNNGNSALDFTGGSPTFAGTNVSDFALDTSSPSYTCNLTPLQPATSCTLAIIYTPLSSGTSAATLSYTTDGALSPQQITLMGLVLPATATTLQASSQSVVKGSAVTFTATVTGVANPTGTVTFSNGSSVLGTTTLTAGVATFGYTTTTTGSLSVTATYSGNANTAGSSSNAVSVNVTGGTISSTVLTTSVTTVNQGQSVTLAATVSGNGATPTGSVAFTDGSISLGIVSLNTSAIAMLSTTALPVGPNSVQAFYLGDATYAASSSAARVQVYGSPTITLSASSTIINQGLNETLSATVAGNGIIPTGSITFYVGSTVLGTGTLTSGTTTLSTTTLPGGASNLTATYSGDSNYNVGTSNAVSVTVNIENVAFVHPGGWLSASDVSRIRGAVANQTAPYYSAYLALPSSPGTTFTPSPGPVVTVGAVNNSTYSSLQSDSKNIWLLAVKWVATGNQAYATALCNGIDGWSATLTTIDGTDATLRSGLLGGYLAQSAEICAYANPAWPNKARAQNMIRLFAQIARNFAQSSVPNGNWETFCAAGTMEMAVFLDDRELYNRAVNYLLFGQGNGRVSHYVINSAGQTQESGRDQAHTIDGIGSTAEGGSDRLAPGTGSLWRLRQPSLGGV</sequence>
<accession>A0A7Y9PDJ7</accession>
<name>A0A7Y9PDJ7_9BACT</name>
<dbReference type="Proteomes" id="UP000589520">
    <property type="component" value="Unassembled WGS sequence"/>
</dbReference>
<feature type="signal peptide" evidence="3">
    <location>
        <begin position="1"/>
        <end position="29"/>
    </location>
</feature>
<dbReference type="Gene3D" id="1.50.10.100">
    <property type="entry name" value="Chondroitin AC/alginate lyase"/>
    <property type="match status" value="1"/>
</dbReference>